<dbReference type="Gene3D" id="3.40.50.720">
    <property type="entry name" value="NAD(P)-binding Rossmann-like Domain"/>
    <property type="match status" value="1"/>
</dbReference>
<accession>A0ABW7CB77</accession>
<dbReference type="PANTHER" id="PTHR43245:SF13">
    <property type="entry name" value="UDP-D-APIOSE_UDP-D-XYLOSE SYNTHASE 2"/>
    <property type="match status" value="1"/>
</dbReference>
<dbReference type="InterPro" id="IPR050177">
    <property type="entry name" value="Lipid_A_modif_metabolic_enz"/>
</dbReference>
<dbReference type="PANTHER" id="PTHR43245">
    <property type="entry name" value="BIFUNCTIONAL POLYMYXIN RESISTANCE PROTEIN ARNA"/>
    <property type="match status" value="1"/>
</dbReference>
<feature type="domain" description="NAD-dependent epimerase/dehydratase" evidence="1">
    <location>
        <begin position="4"/>
        <end position="227"/>
    </location>
</feature>
<evidence type="ECO:0000313" key="2">
    <source>
        <dbReference type="EMBL" id="MFG3818397.1"/>
    </source>
</evidence>
<evidence type="ECO:0000313" key="3">
    <source>
        <dbReference type="Proteomes" id="UP001604335"/>
    </source>
</evidence>
<dbReference type="SUPFAM" id="SSF51735">
    <property type="entry name" value="NAD(P)-binding Rossmann-fold domains"/>
    <property type="match status" value="1"/>
</dbReference>
<keyword evidence="3" id="KW-1185">Reference proteome</keyword>
<dbReference type="InterPro" id="IPR001509">
    <property type="entry name" value="Epimerase_deHydtase"/>
</dbReference>
<evidence type="ECO:0000259" key="1">
    <source>
        <dbReference type="Pfam" id="PF01370"/>
    </source>
</evidence>
<dbReference type="Proteomes" id="UP001604335">
    <property type="component" value="Unassembled WGS sequence"/>
</dbReference>
<gene>
    <name evidence="2" type="ORF">VPK24_12170</name>
</gene>
<dbReference type="EMBL" id="JAZAQF010000074">
    <property type="protein sequence ID" value="MFG3818397.1"/>
    <property type="molecule type" value="Genomic_DNA"/>
</dbReference>
<dbReference type="RefSeq" id="WP_393013742.1">
    <property type="nucleotide sequence ID" value="NZ_JAZAQF010000074.1"/>
</dbReference>
<name>A0ABW7CB77_9CYAN</name>
<comment type="caution">
    <text evidence="2">The sequence shown here is derived from an EMBL/GenBank/DDBJ whole genome shotgun (WGS) entry which is preliminary data.</text>
</comment>
<proteinExistence type="predicted"/>
<sequence length="321" mass="35769">MGPILITGASGCVGHYLVDRLLQLTDRPLWLLVRSPQKLQFDWQNHPQIEVLAGDLRELDRFADRLKQVQTAILAATCWGGPETFAVNVGQNQALMDGLDPDRCDQILYFSTASVLGRDGHLLSEALQLGTDYIRSKAECTQQLTDRPLADRITAIYPTIVLGGDRDKPYSEPTKGLPEALRYISLIRRLKVDGSFHFVHAADIARVVAHLALNPPSEPGPRHFVLGQPALTANELVDIASTVLKGRPARLKIPLSVGLADRLIDWFNIQMGPWDRFCMAYRHFTYDQVWSPASFGLETAYPTLADILRQYGRSEVSGAKR</sequence>
<dbReference type="Pfam" id="PF01370">
    <property type="entry name" value="Epimerase"/>
    <property type="match status" value="1"/>
</dbReference>
<protein>
    <submittedName>
        <fullName evidence="2">NAD(P)-dependent oxidoreductase</fullName>
    </submittedName>
</protein>
<reference evidence="3" key="1">
    <citation type="journal article" date="2024" name="Algal Res.">
        <title>Biochemical, toxicological and genomic investigation of a high-biomass producing Limnothrix strain isolated from Italian shallow drinking water reservoir.</title>
        <authorList>
            <person name="Simonazzi M."/>
            <person name="Shishido T.K."/>
            <person name="Delbaje E."/>
            <person name="Wahlsten M."/>
            <person name="Fewer D.P."/>
            <person name="Sivonen K."/>
            <person name="Pezzolesi L."/>
            <person name="Pistocchi R."/>
        </authorList>
    </citation>
    <scope>NUCLEOTIDE SEQUENCE [LARGE SCALE GENOMIC DNA]</scope>
    <source>
        <strain evidence="3">LRLZ20PSL1</strain>
    </source>
</reference>
<dbReference type="InterPro" id="IPR036291">
    <property type="entry name" value="NAD(P)-bd_dom_sf"/>
</dbReference>
<organism evidence="2 3">
    <name type="scientific">Limnothrix redekei LRLZ20PSL1</name>
    <dbReference type="NCBI Taxonomy" id="3112953"/>
    <lineage>
        <taxon>Bacteria</taxon>
        <taxon>Bacillati</taxon>
        <taxon>Cyanobacteriota</taxon>
        <taxon>Cyanophyceae</taxon>
        <taxon>Pseudanabaenales</taxon>
        <taxon>Pseudanabaenaceae</taxon>
        <taxon>Limnothrix</taxon>
    </lineage>
</organism>